<comment type="similarity">
    <text evidence="3 10 13">Belongs to the IPP transferase family.</text>
</comment>
<protein>
    <recommendedName>
        <fullName evidence="10">tRNA dimethylallyltransferase</fullName>
        <ecNumber evidence="10">2.5.1.75</ecNumber>
    </recommendedName>
    <alternativeName>
        <fullName evidence="10">Dimethylallyl diphosphate:tRNA dimethylallyltransferase</fullName>
        <shortName evidence="10">DMAPP:tRNA dimethylallyltransferase</shortName>
        <shortName evidence="10">DMATase</shortName>
    </alternativeName>
    <alternativeName>
        <fullName evidence="10">Isopentenyl-diphosphate:tRNA isopentenyltransferase</fullName>
        <shortName evidence="10">IPP transferase</shortName>
        <shortName evidence="10">IPPT</shortName>
        <shortName evidence="10">IPTase</shortName>
    </alternativeName>
</protein>
<keyword evidence="6 10" id="KW-0547">Nucleotide-binding</keyword>
<comment type="subunit">
    <text evidence="10">Monomer.</text>
</comment>
<keyword evidence="7 10" id="KW-0067">ATP-binding</keyword>
<comment type="function">
    <text evidence="2 10 12">Catalyzes the transfer of a dimethylallyl group onto the adenine at position 37 in tRNAs that read codons beginning with uridine, leading to the formation of N6-(dimethylallyl)adenosine (i(6)A).</text>
</comment>
<comment type="catalytic activity">
    <reaction evidence="9 10 11">
        <text>adenosine(37) in tRNA + dimethylallyl diphosphate = N(6)-dimethylallyladenosine(37) in tRNA + diphosphate</text>
        <dbReference type="Rhea" id="RHEA:26482"/>
        <dbReference type="Rhea" id="RHEA-COMP:10162"/>
        <dbReference type="Rhea" id="RHEA-COMP:10375"/>
        <dbReference type="ChEBI" id="CHEBI:33019"/>
        <dbReference type="ChEBI" id="CHEBI:57623"/>
        <dbReference type="ChEBI" id="CHEBI:74411"/>
        <dbReference type="ChEBI" id="CHEBI:74415"/>
        <dbReference type="EC" id="2.5.1.75"/>
    </reaction>
</comment>
<dbReference type="GO" id="GO:0005524">
    <property type="term" value="F:ATP binding"/>
    <property type="evidence" value="ECO:0007669"/>
    <property type="project" value="UniProtKB-UniRule"/>
</dbReference>
<dbReference type="Pfam" id="PF01715">
    <property type="entry name" value="IPPT"/>
    <property type="match status" value="1"/>
</dbReference>
<dbReference type="InterPro" id="IPR018022">
    <property type="entry name" value="IPT"/>
</dbReference>
<keyword evidence="8 10" id="KW-0460">Magnesium</keyword>
<dbReference type="SUPFAM" id="SSF52540">
    <property type="entry name" value="P-loop containing nucleoside triphosphate hydrolases"/>
    <property type="match status" value="2"/>
</dbReference>
<dbReference type="AlphaFoldDB" id="A0A9D2MXL1"/>
<evidence type="ECO:0000256" key="8">
    <source>
        <dbReference type="ARBA" id="ARBA00022842"/>
    </source>
</evidence>
<dbReference type="Proteomes" id="UP000823910">
    <property type="component" value="Unassembled WGS sequence"/>
</dbReference>
<evidence type="ECO:0000256" key="5">
    <source>
        <dbReference type="ARBA" id="ARBA00022694"/>
    </source>
</evidence>
<feature type="binding site" evidence="10">
    <location>
        <begin position="10"/>
        <end position="17"/>
    </location>
    <ligand>
        <name>ATP</name>
        <dbReference type="ChEBI" id="CHEBI:30616"/>
    </ligand>
</feature>
<evidence type="ECO:0000256" key="3">
    <source>
        <dbReference type="ARBA" id="ARBA00005842"/>
    </source>
</evidence>
<dbReference type="PANTHER" id="PTHR11088">
    <property type="entry name" value="TRNA DIMETHYLALLYLTRANSFERASE"/>
    <property type="match status" value="1"/>
</dbReference>
<feature type="site" description="Interaction with substrate tRNA" evidence="10">
    <location>
        <position position="124"/>
    </location>
</feature>
<evidence type="ECO:0000313" key="14">
    <source>
        <dbReference type="EMBL" id="HJC05035.1"/>
    </source>
</evidence>
<evidence type="ECO:0000256" key="7">
    <source>
        <dbReference type="ARBA" id="ARBA00022840"/>
    </source>
</evidence>
<dbReference type="Gene3D" id="3.40.50.300">
    <property type="entry name" value="P-loop containing nucleotide triphosphate hydrolases"/>
    <property type="match status" value="1"/>
</dbReference>
<evidence type="ECO:0000313" key="15">
    <source>
        <dbReference type="Proteomes" id="UP000823910"/>
    </source>
</evidence>
<dbReference type="NCBIfam" id="TIGR00174">
    <property type="entry name" value="miaA"/>
    <property type="match status" value="1"/>
</dbReference>
<evidence type="ECO:0000256" key="9">
    <source>
        <dbReference type="ARBA" id="ARBA00049563"/>
    </source>
</evidence>
<evidence type="ECO:0000256" key="2">
    <source>
        <dbReference type="ARBA" id="ARBA00003213"/>
    </source>
</evidence>
<evidence type="ECO:0000256" key="11">
    <source>
        <dbReference type="RuleBase" id="RU003783"/>
    </source>
</evidence>
<comment type="cofactor">
    <cofactor evidence="1 10">
        <name>Mg(2+)</name>
        <dbReference type="ChEBI" id="CHEBI:18420"/>
    </cofactor>
</comment>
<proteinExistence type="inferred from homology"/>
<dbReference type="InterPro" id="IPR027417">
    <property type="entry name" value="P-loop_NTPase"/>
</dbReference>
<dbReference type="EMBL" id="DWWT01000008">
    <property type="protein sequence ID" value="HJC05035.1"/>
    <property type="molecule type" value="Genomic_DNA"/>
</dbReference>
<evidence type="ECO:0000256" key="1">
    <source>
        <dbReference type="ARBA" id="ARBA00001946"/>
    </source>
</evidence>
<evidence type="ECO:0000256" key="4">
    <source>
        <dbReference type="ARBA" id="ARBA00022679"/>
    </source>
</evidence>
<organism evidence="14 15">
    <name type="scientific">Candidatus Enterocloster excrementipullorum</name>
    <dbReference type="NCBI Taxonomy" id="2838559"/>
    <lineage>
        <taxon>Bacteria</taxon>
        <taxon>Bacillati</taxon>
        <taxon>Bacillota</taxon>
        <taxon>Clostridia</taxon>
        <taxon>Lachnospirales</taxon>
        <taxon>Lachnospiraceae</taxon>
        <taxon>Enterocloster</taxon>
    </lineage>
</organism>
<feature type="binding site" evidence="10">
    <location>
        <begin position="12"/>
        <end position="17"/>
    </location>
    <ligand>
        <name>substrate</name>
    </ligand>
</feature>
<name>A0A9D2MXL1_9FIRM</name>
<dbReference type="GO" id="GO:0006400">
    <property type="term" value="P:tRNA modification"/>
    <property type="evidence" value="ECO:0007669"/>
    <property type="project" value="TreeGrafter"/>
</dbReference>
<keyword evidence="4 10" id="KW-0808">Transferase</keyword>
<keyword evidence="5 10" id="KW-0819">tRNA processing</keyword>
<dbReference type="HAMAP" id="MF_00185">
    <property type="entry name" value="IPP_trans"/>
    <property type="match status" value="1"/>
</dbReference>
<reference evidence="14" key="1">
    <citation type="journal article" date="2021" name="PeerJ">
        <title>Extensive microbial diversity within the chicken gut microbiome revealed by metagenomics and culture.</title>
        <authorList>
            <person name="Gilroy R."/>
            <person name="Ravi A."/>
            <person name="Getino M."/>
            <person name="Pursley I."/>
            <person name="Horton D.L."/>
            <person name="Alikhan N.F."/>
            <person name="Baker D."/>
            <person name="Gharbi K."/>
            <person name="Hall N."/>
            <person name="Watson M."/>
            <person name="Adriaenssens E.M."/>
            <person name="Foster-Nyarko E."/>
            <person name="Jarju S."/>
            <person name="Secka A."/>
            <person name="Antonio M."/>
            <person name="Oren A."/>
            <person name="Chaudhuri R.R."/>
            <person name="La Ragione R."/>
            <person name="Hildebrand F."/>
            <person name="Pallen M.J."/>
        </authorList>
    </citation>
    <scope>NUCLEOTIDE SEQUENCE</scope>
    <source>
        <strain evidence="14">CHK180-15479</strain>
    </source>
</reference>
<dbReference type="GO" id="GO:0052381">
    <property type="term" value="F:tRNA dimethylallyltransferase activity"/>
    <property type="evidence" value="ECO:0007669"/>
    <property type="project" value="UniProtKB-UniRule"/>
</dbReference>
<comment type="caution">
    <text evidence="10">Lacks conserved residue(s) required for the propagation of feature annotation.</text>
</comment>
<evidence type="ECO:0000256" key="12">
    <source>
        <dbReference type="RuleBase" id="RU003784"/>
    </source>
</evidence>
<evidence type="ECO:0000256" key="10">
    <source>
        <dbReference type="HAMAP-Rule" id="MF_00185"/>
    </source>
</evidence>
<feature type="region of interest" description="Interaction with substrate tRNA" evidence="10">
    <location>
        <begin position="35"/>
        <end position="38"/>
    </location>
</feature>
<evidence type="ECO:0000256" key="6">
    <source>
        <dbReference type="ARBA" id="ARBA00022741"/>
    </source>
</evidence>
<accession>A0A9D2MXL1</accession>
<dbReference type="PANTHER" id="PTHR11088:SF60">
    <property type="entry name" value="TRNA DIMETHYLALLYLTRANSFERASE"/>
    <property type="match status" value="1"/>
</dbReference>
<gene>
    <name evidence="10 14" type="primary">miaA</name>
    <name evidence="14" type="ORF">H9704_02610</name>
</gene>
<dbReference type="InterPro" id="IPR039657">
    <property type="entry name" value="Dimethylallyltransferase"/>
</dbReference>
<comment type="caution">
    <text evidence="14">The sequence shown here is derived from an EMBL/GenBank/DDBJ whole genome shotgun (WGS) entry which is preliminary data.</text>
</comment>
<sequence>MKQPLIILTGPTAAGKTALSIRLAKALDGEIISADSMQVYRHMDIGSAKITPEEMEGVPHHLIDVLEPWEEFNVAAFQRMARKALDGIYARGRMPIVTGGTGFYIQALLYGVEFEENPEDSPVRRELYALAEKEGEQAPGILHAMLRQVDPASADAIHPNNIKRVIRAIEYYRLTGAPISGHNQAMRAKDADYDFLYYVLTMDRARLYERIDRRVDQMMEQGLVGEVERLQKMGCHRGQTAMQGLGYKEILDFLEGKCSLDEAVYILKRDTRHFAKRQLTWFKRERDVRWLYLDGAPGEQDRVFSQIMKEIGDKRYTWNNIC</sequence>
<feature type="site" description="Interaction with substrate tRNA" evidence="10">
    <location>
        <position position="101"/>
    </location>
</feature>
<reference evidence="14" key="2">
    <citation type="submission" date="2021-04" db="EMBL/GenBank/DDBJ databases">
        <authorList>
            <person name="Gilroy R."/>
        </authorList>
    </citation>
    <scope>NUCLEOTIDE SEQUENCE</scope>
    <source>
        <strain evidence="14">CHK180-15479</strain>
    </source>
</reference>
<dbReference type="EC" id="2.5.1.75" evidence="10"/>
<dbReference type="Gene3D" id="1.10.20.140">
    <property type="match status" value="1"/>
</dbReference>
<evidence type="ECO:0000256" key="13">
    <source>
        <dbReference type="RuleBase" id="RU003785"/>
    </source>
</evidence>